<keyword evidence="2" id="KW-0689">Ribosomal protein</keyword>
<gene>
    <name evidence="2" type="ORF">AVDCRST_MAG64-4345</name>
</gene>
<feature type="region of interest" description="Disordered" evidence="1">
    <location>
        <begin position="1"/>
        <end position="93"/>
    </location>
</feature>
<feature type="compositionally biased region" description="Basic and acidic residues" evidence="1">
    <location>
        <begin position="1"/>
        <end position="30"/>
    </location>
</feature>
<accession>A0A6J4QHB3</accession>
<reference evidence="2" key="1">
    <citation type="submission" date="2020-02" db="EMBL/GenBank/DDBJ databases">
        <authorList>
            <person name="Meier V. D."/>
        </authorList>
    </citation>
    <scope>NUCLEOTIDE SEQUENCE</scope>
    <source>
        <strain evidence="2">AVDCRST_MAG64</strain>
    </source>
</reference>
<feature type="compositionally biased region" description="Basic residues" evidence="1">
    <location>
        <begin position="41"/>
        <end position="50"/>
    </location>
</feature>
<organism evidence="2">
    <name type="scientific">uncultured Phycisphaerae bacterium</name>
    <dbReference type="NCBI Taxonomy" id="904963"/>
    <lineage>
        <taxon>Bacteria</taxon>
        <taxon>Pseudomonadati</taxon>
        <taxon>Planctomycetota</taxon>
        <taxon>Phycisphaerae</taxon>
        <taxon>environmental samples</taxon>
    </lineage>
</organism>
<feature type="non-terminal residue" evidence="2">
    <location>
        <position position="1"/>
    </location>
</feature>
<evidence type="ECO:0000313" key="2">
    <source>
        <dbReference type="EMBL" id="CAA9443212.1"/>
    </source>
</evidence>
<dbReference type="AlphaFoldDB" id="A0A6J4QHB3"/>
<name>A0A6J4QHB3_9BACT</name>
<dbReference type="GO" id="GO:0005840">
    <property type="term" value="C:ribosome"/>
    <property type="evidence" value="ECO:0007669"/>
    <property type="project" value="UniProtKB-KW"/>
</dbReference>
<proteinExistence type="predicted"/>
<protein>
    <submittedName>
        <fullName evidence="2">SSU ribosomal protein S19p (S15e)</fullName>
    </submittedName>
</protein>
<keyword evidence="2" id="KW-0687">Ribonucleoprotein</keyword>
<dbReference type="EMBL" id="CADCUQ010001012">
    <property type="protein sequence ID" value="CAA9443212.1"/>
    <property type="molecule type" value="Genomic_DNA"/>
</dbReference>
<evidence type="ECO:0000256" key="1">
    <source>
        <dbReference type="SAM" id="MobiDB-lite"/>
    </source>
</evidence>
<sequence>EPQREKRPVRRREGVPQGRQAEREPGEAADPHVGAGVHDHPRVRRAHVRGPQRQQVPEGVRAGGHGRAQARRVLPDPHVPRPQRPQGGGPRRL</sequence>
<feature type="non-terminal residue" evidence="2">
    <location>
        <position position="93"/>
    </location>
</feature>